<dbReference type="Gene3D" id="3.30.230.10">
    <property type="match status" value="1"/>
</dbReference>
<evidence type="ECO:0000313" key="13">
    <source>
        <dbReference type="EMBL" id="PSJ61478.1"/>
    </source>
</evidence>
<evidence type="ECO:0000256" key="6">
    <source>
        <dbReference type="ARBA" id="ARBA00022777"/>
    </source>
</evidence>
<dbReference type="InterPro" id="IPR013750">
    <property type="entry name" value="GHMP_kinase_C_dom"/>
</dbReference>
<sequence length="283" mass="29061">MHAPAPAEHAPAKINLALHVTGRRADGYHLLESLAVFTEFGDRLTVAPAAEDSFVVTGPFAAHVPVDAGNLVIRARDALRALAPASATPVAITLEKNLPIASGIGGGSSDAAAALRALSRHWRIDADLASLGLKLGADVPMCLSARSLVARGIGELLEPVSLPSLPLVLVNPGVAVSTPEVFRALANRENPALPPLPAALEAASVVDWLRTTRNDLEAPARMLAPIIGDALDALDRSGAQFTRMSGSGATCFGLFDSRTKADAAAASIRAGSPGWFVAATATA</sequence>
<dbReference type="SUPFAM" id="SSF55060">
    <property type="entry name" value="GHMP Kinase, C-terminal domain"/>
    <property type="match status" value="1"/>
</dbReference>
<feature type="active site" evidence="10">
    <location>
        <position position="13"/>
    </location>
</feature>
<dbReference type="InterPro" id="IPR006204">
    <property type="entry name" value="GHMP_kinase_N_dom"/>
</dbReference>
<dbReference type="AlphaFoldDB" id="A0A2P7SG70"/>
<dbReference type="HAMAP" id="MF_00061">
    <property type="entry name" value="IspE"/>
    <property type="match status" value="1"/>
</dbReference>
<dbReference type="PANTHER" id="PTHR43527">
    <property type="entry name" value="4-DIPHOSPHOCYTIDYL-2-C-METHYL-D-ERYTHRITOL KINASE, CHLOROPLASTIC"/>
    <property type="match status" value="1"/>
</dbReference>
<feature type="binding site" evidence="10">
    <location>
        <begin position="99"/>
        <end position="109"/>
    </location>
    <ligand>
        <name>ATP</name>
        <dbReference type="ChEBI" id="CHEBI:30616"/>
    </ligand>
</feature>
<feature type="domain" description="GHMP kinase N-terminal" evidence="11">
    <location>
        <begin position="70"/>
        <end position="144"/>
    </location>
</feature>
<dbReference type="InterPro" id="IPR020568">
    <property type="entry name" value="Ribosomal_Su5_D2-typ_SF"/>
</dbReference>
<accession>A0A2P7SG70</accession>
<dbReference type="GO" id="GO:0019288">
    <property type="term" value="P:isopentenyl diphosphate biosynthetic process, methylerythritol 4-phosphate pathway"/>
    <property type="evidence" value="ECO:0007669"/>
    <property type="project" value="UniProtKB-UniRule"/>
</dbReference>
<comment type="similarity">
    <text evidence="1 10">Belongs to the GHMP kinase family. IspE subfamily.</text>
</comment>
<proteinExistence type="inferred from homology"/>
<dbReference type="InterPro" id="IPR014721">
    <property type="entry name" value="Ribsml_uS5_D2-typ_fold_subgr"/>
</dbReference>
<reference evidence="13 14" key="1">
    <citation type="submission" date="2018-03" db="EMBL/GenBank/DDBJ databases">
        <title>The draft genome of Mesorhizobium soli JCM 19897.</title>
        <authorList>
            <person name="Li L."/>
            <person name="Liu L."/>
            <person name="Liang L."/>
            <person name="Wang T."/>
            <person name="Zhang X."/>
        </authorList>
    </citation>
    <scope>NUCLEOTIDE SEQUENCE [LARGE SCALE GENOMIC DNA]</scope>
    <source>
        <strain evidence="13 14">JCM 19897</strain>
    </source>
</reference>
<evidence type="ECO:0000256" key="10">
    <source>
        <dbReference type="HAMAP-Rule" id="MF_00061"/>
    </source>
</evidence>
<dbReference type="PIRSF" id="PIRSF010376">
    <property type="entry name" value="IspE"/>
    <property type="match status" value="1"/>
</dbReference>
<keyword evidence="7 10" id="KW-0067">ATP-binding</keyword>
<evidence type="ECO:0000256" key="5">
    <source>
        <dbReference type="ARBA" id="ARBA00022741"/>
    </source>
</evidence>
<dbReference type="NCBIfam" id="NF011202">
    <property type="entry name" value="PRK14608.1"/>
    <property type="match status" value="1"/>
</dbReference>
<protein>
    <recommendedName>
        <fullName evidence="3 10">4-diphosphocytidyl-2-C-methyl-D-erythritol kinase</fullName>
        <shortName evidence="10">CMK</shortName>
        <ecNumber evidence="2 10">2.7.1.148</ecNumber>
    </recommendedName>
    <alternativeName>
        <fullName evidence="9 10">4-(cytidine-5'-diphospho)-2-C-methyl-D-erythritol kinase</fullName>
    </alternativeName>
</protein>
<evidence type="ECO:0000256" key="7">
    <source>
        <dbReference type="ARBA" id="ARBA00022840"/>
    </source>
</evidence>
<keyword evidence="8 10" id="KW-0414">Isoprene biosynthesis</keyword>
<dbReference type="Proteomes" id="UP000240653">
    <property type="component" value="Unassembled WGS sequence"/>
</dbReference>
<name>A0A2P7SG70_9HYPH</name>
<evidence type="ECO:0000256" key="8">
    <source>
        <dbReference type="ARBA" id="ARBA00023229"/>
    </source>
</evidence>
<dbReference type="GO" id="GO:0016114">
    <property type="term" value="P:terpenoid biosynthetic process"/>
    <property type="evidence" value="ECO:0007669"/>
    <property type="project" value="UniProtKB-UniRule"/>
</dbReference>
<organism evidence="13 14">
    <name type="scientific">Pseudaminobacter soli</name>
    <name type="common">ex Li et al. 2025</name>
    <dbReference type="NCBI Taxonomy" id="1295366"/>
    <lineage>
        <taxon>Bacteria</taxon>
        <taxon>Pseudomonadati</taxon>
        <taxon>Pseudomonadota</taxon>
        <taxon>Alphaproteobacteria</taxon>
        <taxon>Hyphomicrobiales</taxon>
        <taxon>Phyllobacteriaceae</taxon>
        <taxon>Pseudaminobacter</taxon>
    </lineage>
</organism>
<evidence type="ECO:0000256" key="2">
    <source>
        <dbReference type="ARBA" id="ARBA00012052"/>
    </source>
</evidence>
<dbReference type="InterPro" id="IPR004424">
    <property type="entry name" value="IspE"/>
</dbReference>
<dbReference type="Gene3D" id="3.30.70.890">
    <property type="entry name" value="GHMP kinase, C-terminal domain"/>
    <property type="match status" value="1"/>
</dbReference>
<keyword evidence="14" id="KW-1185">Reference proteome</keyword>
<comment type="pathway">
    <text evidence="10">Isoprenoid biosynthesis; isopentenyl diphosphate biosynthesis via DXP pathway; isopentenyl diphosphate from 1-deoxy-D-xylulose 5-phosphate: step 3/6.</text>
</comment>
<dbReference type="UniPathway" id="UPA00056">
    <property type="reaction ID" value="UER00094"/>
</dbReference>
<dbReference type="RefSeq" id="WP_106723908.1">
    <property type="nucleotide sequence ID" value="NZ_PXYL01000004.1"/>
</dbReference>
<evidence type="ECO:0000259" key="12">
    <source>
        <dbReference type="Pfam" id="PF08544"/>
    </source>
</evidence>
<gene>
    <name evidence="10" type="primary">ispE</name>
    <name evidence="13" type="ORF">C7I85_10525</name>
</gene>
<keyword evidence="6 10" id="KW-0418">Kinase</keyword>
<keyword evidence="5 10" id="KW-0547">Nucleotide-binding</keyword>
<evidence type="ECO:0000256" key="3">
    <source>
        <dbReference type="ARBA" id="ARBA00017473"/>
    </source>
</evidence>
<dbReference type="GO" id="GO:0005524">
    <property type="term" value="F:ATP binding"/>
    <property type="evidence" value="ECO:0007669"/>
    <property type="project" value="UniProtKB-UniRule"/>
</dbReference>
<dbReference type="OrthoDB" id="9809438at2"/>
<comment type="catalytic activity">
    <reaction evidence="10">
        <text>4-CDP-2-C-methyl-D-erythritol + ATP = 4-CDP-2-C-methyl-D-erythritol 2-phosphate + ADP + H(+)</text>
        <dbReference type="Rhea" id="RHEA:18437"/>
        <dbReference type="ChEBI" id="CHEBI:15378"/>
        <dbReference type="ChEBI" id="CHEBI:30616"/>
        <dbReference type="ChEBI" id="CHEBI:57823"/>
        <dbReference type="ChEBI" id="CHEBI:57919"/>
        <dbReference type="ChEBI" id="CHEBI:456216"/>
        <dbReference type="EC" id="2.7.1.148"/>
    </reaction>
</comment>
<dbReference type="SUPFAM" id="SSF54211">
    <property type="entry name" value="Ribosomal protein S5 domain 2-like"/>
    <property type="match status" value="1"/>
</dbReference>
<evidence type="ECO:0000256" key="4">
    <source>
        <dbReference type="ARBA" id="ARBA00022679"/>
    </source>
</evidence>
<dbReference type="EMBL" id="PXYL01000004">
    <property type="protein sequence ID" value="PSJ61478.1"/>
    <property type="molecule type" value="Genomic_DNA"/>
</dbReference>
<feature type="active site" evidence="10">
    <location>
        <position position="138"/>
    </location>
</feature>
<keyword evidence="4 10" id="KW-0808">Transferase</keyword>
<dbReference type="NCBIfam" id="TIGR00154">
    <property type="entry name" value="ispE"/>
    <property type="match status" value="1"/>
</dbReference>
<dbReference type="GO" id="GO:0050515">
    <property type="term" value="F:4-(cytidine 5'-diphospho)-2-C-methyl-D-erythritol kinase activity"/>
    <property type="evidence" value="ECO:0007669"/>
    <property type="project" value="UniProtKB-UniRule"/>
</dbReference>
<dbReference type="Pfam" id="PF08544">
    <property type="entry name" value="GHMP_kinases_C"/>
    <property type="match status" value="1"/>
</dbReference>
<evidence type="ECO:0000256" key="9">
    <source>
        <dbReference type="ARBA" id="ARBA00032554"/>
    </source>
</evidence>
<feature type="domain" description="GHMP kinase C-terminal" evidence="12">
    <location>
        <begin position="214"/>
        <end position="270"/>
    </location>
</feature>
<dbReference type="InterPro" id="IPR036554">
    <property type="entry name" value="GHMP_kinase_C_sf"/>
</dbReference>
<dbReference type="Pfam" id="PF00288">
    <property type="entry name" value="GHMP_kinases_N"/>
    <property type="match status" value="1"/>
</dbReference>
<comment type="caution">
    <text evidence="13">The sequence shown here is derived from an EMBL/GenBank/DDBJ whole genome shotgun (WGS) entry which is preliminary data.</text>
</comment>
<evidence type="ECO:0000256" key="1">
    <source>
        <dbReference type="ARBA" id="ARBA00009684"/>
    </source>
</evidence>
<dbReference type="PANTHER" id="PTHR43527:SF2">
    <property type="entry name" value="4-DIPHOSPHOCYTIDYL-2-C-METHYL-D-ERYTHRITOL KINASE, CHLOROPLASTIC"/>
    <property type="match status" value="1"/>
</dbReference>
<comment type="function">
    <text evidence="10">Catalyzes the phosphorylation of the position 2 hydroxy group of 4-diphosphocytidyl-2C-methyl-D-erythritol.</text>
</comment>
<dbReference type="EC" id="2.7.1.148" evidence="2 10"/>
<evidence type="ECO:0000313" key="14">
    <source>
        <dbReference type="Proteomes" id="UP000240653"/>
    </source>
</evidence>
<evidence type="ECO:0000259" key="11">
    <source>
        <dbReference type="Pfam" id="PF00288"/>
    </source>
</evidence>